<organism evidence="2">
    <name type="scientific">marine sediment metagenome</name>
    <dbReference type="NCBI Taxonomy" id="412755"/>
    <lineage>
        <taxon>unclassified sequences</taxon>
        <taxon>metagenomes</taxon>
        <taxon>ecological metagenomes</taxon>
    </lineage>
</organism>
<dbReference type="EMBL" id="LAZR01014014">
    <property type="protein sequence ID" value="KKM19326.1"/>
    <property type="molecule type" value="Genomic_DNA"/>
</dbReference>
<feature type="region of interest" description="Disordered" evidence="1">
    <location>
        <begin position="161"/>
        <end position="180"/>
    </location>
</feature>
<feature type="compositionally biased region" description="Basic and acidic residues" evidence="1">
    <location>
        <begin position="169"/>
        <end position="180"/>
    </location>
</feature>
<evidence type="ECO:0000256" key="1">
    <source>
        <dbReference type="SAM" id="MobiDB-lite"/>
    </source>
</evidence>
<evidence type="ECO:0000313" key="2">
    <source>
        <dbReference type="EMBL" id="KKM19326.1"/>
    </source>
</evidence>
<reference evidence="2" key="1">
    <citation type="journal article" date="2015" name="Nature">
        <title>Complex archaea that bridge the gap between prokaryotes and eukaryotes.</title>
        <authorList>
            <person name="Spang A."/>
            <person name="Saw J.H."/>
            <person name="Jorgensen S.L."/>
            <person name="Zaremba-Niedzwiedzka K."/>
            <person name="Martijn J."/>
            <person name="Lind A.E."/>
            <person name="van Eijk R."/>
            <person name="Schleper C."/>
            <person name="Guy L."/>
            <person name="Ettema T.J."/>
        </authorList>
    </citation>
    <scope>NUCLEOTIDE SEQUENCE</scope>
</reference>
<accession>A0A0F9HV88</accession>
<proteinExistence type="predicted"/>
<feature type="non-terminal residue" evidence="2">
    <location>
        <position position="1"/>
    </location>
</feature>
<feature type="compositionally biased region" description="Basic and acidic residues" evidence="1">
    <location>
        <begin position="24"/>
        <end position="37"/>
    </location>
</feature>
<comment type="caution">
    <text evidence="2">The sequence shown here is derived from an EMBL/GenBank/DDBJ whole genome shotgun (WGS) entry which is preliminary data.</text>
</comment>
<dbReference type="AlphaFoldDB" id="A0A0F9HV88"/>
<feature type="region of interest" description="Disordered" evidence="1">
    <location>
        <begin position="1"/>
        <end position="79"/>
    </location>
</feature>
<protein>
    <submittedName>
        <fullName evidence="2">Uncharacterized protein</fullName>
    </submittedName>
</protein>
<sequence length="227" mass="25719">KTTSIGMDKGKSATGWQSLKHGLKSIDPRPVARDASKLKRKLSPIKPSWMPGRLFKSGNKPPEHYLYGPQKPGEPRGSEVTGKMLQKVKDSKFQGYLGKFDSKERKIYKKGFFKTYQKTLDPKTWRPKDMNASSERDQLIRANQSRLDRLKAAGPKYRYSKKNQAIVDKGGDLSDMPKPEKQVWSDDRYVWLPGKGEGKGMPVKEGPSAIANIEASIKRLKREQAKK</sequence>
<gene>
    <name evidence="2" type="ORF">LCGC14_1656720</name>
</gene>
<name>A0A0F9HV88_9ZZZZ</name>